<feature type="transmembrane region" description="Helical" evidence="1">
    <location>
        <begin position="41"/>
        <end position="65"/>
    </location>
</feature>
<keyword evidence="3" id="KW-1185">Reference proteome</keyword>
<feature type="transmembrane region" description="Helical" evidence="1">
    <location>
        <begin position="85"/>
        <end position="101"/>
    </location>
</feature>
<feature type="transmembrane region" description="Helical" evidence="1">
    <location>
        <begin position="6"/>
        <end position="29"/>
    </location>
</feature>
<dbReference type="AlphaFoldDB" id="A0A9Q0L4Z9"/>
<organism evidence="2 3">
    <name type="scientific">Anaeramoeba ignava</name>
    <name type="common">Anaerobic marine amoeba</name>
    <dbReference type="NCBI Taxonomy" id="1746090"/>
    <lineage>
        <taxon>Eukaryota</taxon>
        <taxon>Metamonada</taxon>
        <taxon>Anaeramoebidae</taxon>
        <taxon>Anaeramoeba</taxon>
    </lineage>
</organism>
<dbReference type="EMBL" id="JAPDFW010000147">
    <property type="protein sequence ID" value="KAJ5066141.1"/>
    <property type="molecule type" value="Genomic_DNA"/>
</dbReference>
<keyword evidence="1" id="KW-0472">Membrane</keyword>
<comment type="caution">
    <text evidence="2">The sequence shown here is derived from an EMBL/GenBank/DDBJ whole genome shotgun (WGS) entry which is preliminary data.</text>
</comment>
<name>A0A9Q0L4Z9_ANAIG</name>
<reference evidence="2" key="1">
    <citation type="submission" date="2022-10" db="EMBL/GenBank/DDBJ databases">
        <title>Novel sulphate-reducing endosymbionts in the free-living metamonad Anaeramoeba.</title>
        <authorList>
            <person name="Jerlstrom-Hultqvist J."/>
            <person name="Cepicka I."/>
            <person name="Gallot-Lavallee L."/>
            <person name="Salas-Leiva D."/>
            <person name="Curtis B.A."/>
            <person name="Zahonova K."/>
            <person name="Pipaliya S."/>
            <person name="Dacks J."/>
            <person name="Roger A.J."/>
        </authorList>
    </citation>
    <scope>NUCLEOTIDE SEQUENCE</scope>
    <source>
        <strain evidence="2">BMAN</strain>
    </source>
</reference>
<evidence type="ECO:0000313" key="3">
    <source>
        <dbReference type="Proteomes" id="UP001149090"/>
    </source>
</evidence>
<evidence type="ECO:0000313" key="2">
    <source>
        <dbReference type="EMBL" id="KAJ5066141.1"/>
    </source>
</evidence>
<keyword evidence="1" id="KW-1133">Transmembrane helix</keyword>
<dbReference type="Proteomes" id="UP001149090">
    <property type="component" value="Unassembled WGS sequence"/>
</dbReference>
<accession>A0A9Q0L4Z9</accession>
<gene>
    <name evidence="2" type="ORF">M0811_03474</name>
</gene>
<keyword evidence="1" id="KW-0812">Transmembrane</keyword>
<evidence type="ECO:0000256" key="1">
    <source>
        <dbReference type="SAM" id="Phobius"/>
    </source>
</evidence>
<sequence length="116" mass="12629">MAAIWFLGSLVAHGLNFFGFILAISALALQLIQKLTDKARTFINLLIFPFLALLVIATNTIYVGYCVGQPSCIGKSRTYTAGSSFQFIALVILDIFLIFTADSIEDSDSQKTGDQV</sequence>
<proteinExistence type="predicted"/>
<protein>
    <submittedName>
        <fullName evidence="2">Uncharacterized protein</fullName>
    </submittedName>
</protein>